<dbReference type="AlphaFoldDB" id="A0A0C9MEH9"/>
<evidence type="ECO:0000256" key="5">
    <source>
        <dbReference type="ARBA" id="ARBA00022792"/>
    </source>
</evidence>
<keyword evidence="3 9" id="KW-0813">Transport</keyword>
<keyword evidence="5 9" id="KW-0999">Mitochondrion inner membrane</keyword>
<dbReference type="PANTHER" id="PTHR14154">
    <property type="entry name" value="UPF0041 BRAIN PROTEIN 44-RELATED"/>
    <property type="match status" value="1"/>
</dbReference>
<comment type="function">
    <text evidence="9">Mediates the uptake of pyruvate into mitochondria.</text>
</comment>
<evidence type="ECO:0000256" key="2">
    <source>
        <dbReference type="ARBA" id="ARBA00006416"/>
    </source>
</evidence>
<dbReference type="EMBL" id="DF836296">
    <property type="protein sequence ID" value="GAN01417.1"/>
    <property type="molecule type" value="Genomic_DNA"/>
</dbReference>
<evidence type="ECO:0000256" key="4">
    <source>
        <dbReference type="ARBA" id="ARBA00022692"/>
    </source>
</evidence>
<keyword evidence="6" id="KW-1133">Transmembrane helix</keyword>
<evidence type="ECO:0000256" key="3">
    <source>
        <dbReference type="ARBA" id="ARBA00022448"/>
    </source>
</evidence>
<evidence type="ECO:0000313" key="10">
    <source>
        <dbReference type="EMBL" id="GAN01417.1"/>
    </source>
</evidence>
<dbReference type="Pfam" id="PF03650">
    <property type="entry name" value="MPC"/>
    <property type="match status" value="1"/>
</dbReference>
<gene>
    <name evidence="10" type="ORF">MAM1_0007d00850</name>
</gene>
<accession>A0A0C9MEH9</accession>
<keyword evidence="8" id="KW-0472">Membrane</keyword>
<sequence>MASAASSAASKGALRKFIDSPAGPKTIHFWAPAMKWALVIAGIGDMQRPAEKLSLTQNVSLMMTGLIWSRYSMVIIPKNYSLLAVNVFVFGTSSIQVGRILKWRQSDEYKQQQKELEQKQA</sequence>
<dbReference type="GO" id="GO:0005743">
    <property type="term" value="C:mitochondrial inner membrane"/>
    <property type="evidence" value="ECO:0007669"/>
    <property type="project" value="UniProtKB-SubCell"/>
</dbReference>
<dbReference type="InterPro" id="IPR005336">
    <property type="entry name" value="MPC"/>
</dbReference>
<evidence type="ECO:0000256" key="7">
    <source>
        <dbReference type="ARBA" id="ARBA00023128"/>
    </source>
</evidence>
<keyword evidence="4" id="KW-0812">Transmembrane</keyword>
<comment type="similarity">
    <text evidence="2 9">Belongs to the mitochondrial pyruvate carrier (MPC) (TC 2.A.105) family.</text>
</comment>
<proteinExistence type="inferred from homology"/>
<reference evidence="10" key="1">
    <citation type="submission" date="2014-09" db="EMBL/GenBank/DDBJ databases">
        <title>Draft genome sequence of an oleaginous Mucoromycotina fungus Mucor ambiguus NBRC6742.</title>
        <authorList>
            <person name="Takeda I."/>
            <person name="Yamane N."/>
            <person name="Morita T."/>
            <person name="Tamano K."/>
            <person name="Machida M."/>
            <person name="Baker S."/>
            <person name="Koike H."/>
        </authorList>
    </citation>
    <scope>NUCLEOTIDE SEQUENCE</scope>
    <source>
        <strain evidence="10">NBRC 6742</strain>
    </source>
</reference>
<evidence type="ECO:0000256" key="6">
    <source>
        <dbReference type="ARBA" id="ARBA00022989"/>
    </source>
</evidence>
<keyword evidence="7 9" id="KW-0496">Mitochondrion</keyword>
<dbReference type="STRING" id="91626.A0A0C9MEH9"/>
<comment type="subcellular location">
    <subcellularLocation>
        <location evidence="1 9">Mitochondrion inner membrane</location>
        <topology evidence="1 9">Multi-pass membrane protein</topology>
    </subcellularLocation>
</comment>
<name>A0A0C9MEH9_9FUNG</name>
<keyword evidence="11" id="KW-1185">Reference proteome</keyword>
<evidence type="ECO:0000256" key="9">
    <source>
        <dbReference type="RuleBase" id="RU363100"/>
    </source>
</evidence>
<evidence type="ECO:0000256" key="1">
    <source>
        <dbReference type="ARBA" id="ARBA00004448"/>
    </source>
</evidence>
<dbReference type="Proteomes" id="UP000053815">
    <property type="component" value="Unassembled WGS sequence"/>
</dbReference>
<evidence type="ECO:0000313" key="11">
    <source>
        <dbReference type="Proteomes" id="UP000053815"/>
    </source>
</evidence>
<dbReference type="GO" id="GO:0006850">
    <property type="term" value="P:pyruvate import into mitochondria"/>
    <property type="evidence" value="ECO:0007669"/>
    <property type="project" value="InterPro"/>
</dbReference>
<protein>
    <recommendedName>
        <fullName evidence="9">Mitochondrial pyruvate carrier</fullName>
    </recommendedName>
</protein>
<keyword evidence="10" id="KW-0670">Pyruvate</keyword>
<dbReference type="OrthoDB" id="869189at2759"/>
<organism evidence="10">
    <name type="scientific">Mucor ambiguus</name>
    <dbReference type="NCBI Taxonomy" id="91626"/>
    <lineage>
        <taxon>Eukaryota</taxon>
        <taxon>Fungi</taxon>
        <taxon>Fungi incertae sedis</taxon>
        <taxon>Mucoromycota</taxon>
        <taxon>Mucoromycotina</taxon>
        <taxon>Mucoromycetes</taxon>
        <taxon>Mucorales</taxon>
        <taxon>Mucorineae</taxon>
        <taxon>Mucoraceae</taxon>
        <taxon>Mucor</taxon>
    </lineage>
</organism>
<evidence type="ECO:0000256" key="8">
    <source>
        <dbReference type="ARBA" id="ARBA00023136"/>
    </source>
</evidence>